<gene>
    <name evidence="1" type="primary">GB210_5</name>
    <name evidence="1" type="ORF">CK203_011089</name>
</gene>
<organism evidence="1 2">
    <name type="scientific">Vitis vinifera</name>
    <name type="common">Grape</name>
    <dbReference type="NCBI Taxonomy" id="29760"/>
    <lineage>
        <taxon>Eukaryota</taxon>
        <taxon>Viridiplantae</taxon>
        <taxon>Streptophyta</taxon>
        <taxon>Embryophyta</taxon>
        <taxon>Tracheophyta</taxon>
        <taxon>Spermatophyta</taxon>
        <taxon>Magnoliopsida</taxon>
        <taxon>eudicotyledons</taxon>
        <taxon>Gunneridae</taxon>
        <taxon>Pentapetalae</taxon>
        <taxon>rosids</taxon>
        <taxon>Vitales</taxon>
        <taxon>Vitaceae</taxon>
        <taxon>Viteae</taxon>
        <taxon>Vitis</taxon>
    </lineage>
</organism>
<evidence type="ECO:0000313" key="2">
    <source>
        <dbReference type="Proteomes" id="UP000288805"/>
    </source>
</evidence>
<dbReference type="Proteomes" id="UP000288805">
    <property type="component" value="Unassembled WGS sequence"/>
</dbReference>
<proteinExistence type="predicted"/>
<protein>
    <submittedName>
        <fullName evidence="1">Nuclear pore complex protein GP210</fullName>
    </submittedName>
</protein>
<comment type="caution">
    <text evidence="1">The sequence shown here is derived from an EMBL/GenBank/DDBJ whole genome shotgun (WGS) entry which is preliminary data.</text>
</comment>
<dbReference type="AlphaFoldDB" id="A0A438JIV6"/>
<name>A0A438JIV6_VITVI</name>
<dbReference type="PANTHER" id="PTHR23019">
    <property type="entry name" value="NUCLEAR PORE MEMBRANE GLYCOPROTEIN GP210-RELATED"/>
    <property type="match status" value="1"/>
</dbReference>
<reference evidence="1 2" key="1">
    <citation type="journal article" date="2018" name="PLoS Genet.">
        <title>Population sequencing reveals clonal diversity and ancestral inbreeding in the grapevine cultivar Chardonnay.</title>
        <authorList>
            <person name="Roach M.J."/>
            <person name="Johnson D.L."/>
            <person name="Bohlmann J."/>
            <person name="van Vuuren H.J."/>
            <person name="Jones S.J."/>
            <person name="Pretorius I.S."/>
            <person name="Schmidt S.A."/>
            <person name="Borneman A.R."/>
        </authorList>
    </citation>
    <scope>NUCLEOTIDE SEQUENCE [LARGE SCALE GENOMIC DNA]</scope>
    <source>
        <strain evidence="2">cv. Chardonnay</strain>
        <tissue evidence="1">Leaf</tissue>
    </source>
</reference>
<dbReference type="EMBL" id="QGNW01000040">
    <property type="protein sequence ID" value="RVX08898.1"/>
    <property type="molecule type" value="Genomic_DNA"/>
</dbReference>
<sequence>MTSLPDMSPEKRSRRERPMPQCIVRATVIGFAGTVSGHVSAPLLESSENVLTDAVRLQVPTLLVDLANLSITGGSCFLDAVVNDSRVVDVIQPPPGLQCLQLIVAPKGLGTALVTVYDIGLAPHLSASSVVIVLLFTFVPSV</sequence>
<evidence type="ECO:0000313" key="1">
    <source>
        <dbReference type="EMBL" id="RVX08898.1"/>
    </source>
</evidence>
<dbReference type="InterPro" id="IPR045197">
    <property type="entry name" value="NUP210-like"/>
</dbReference>
<accession>A0A438JIV6</accession>
<dbReference type="PANTHER" id="PTHR23019:SF0">
    <property type="entry name" value="NUCLEAR PORE MEMBRANE GLYCOPROTEIN 210"/>
    <property type="match status" value="1"/>
</dbReference>